<evidence type="ECO:0000313" key="2">
    <source>
        <dbReference type="Proteomes" id="UP000317881"/>
    </source>
</evidence>
<proteinExistence type="predicted"/>
<comment type="caution">
    <text evidence="1">The sequence shown here is derived from an EMBL/GenBank/DDBJ whole genome shotgun (WGS) entry which is preliminary data.</text>
</comment>
<dbReference type="RefSeq" id="WP_229865407.1">
    <property type="nucleotide sequence ID" value="NZ_BJND01000019.1"/>
</dbReference>
<dbReference type="InterPro" id="IPR016181">
    <property type="entry name" value="Acyl_CoA_acyltransferase"/>
</dbReference>
<dbReference type="AlphaFoldDB" id="A0A4Y3VEF0"/>
<protein>
    <recommendedName>
        <fullName evidence="3">Chorismate synthase</fullName>
    </recommendedName>
</protein>
<dbReference type="PANTHER" id="PTHR41700:SF1">
    <property type="entry name" value="N-ACETYLTRANSFERASE DOMAIN-CONTAINING PROTEIN"/>
    <property type="match status" value="1"/>
</dbReference>
<evidence type="ECO:0000313" key="1">
    <source>
        <dbReference type="EMBL" id="GEC05264.1"/>
    </source>
</evidence>
<dbReference type="SUPFAM" id="SSF55729">
    <property type="entry name" value="Acyl-CoA N-acyltransferases (Nat)"/>
    <property type="match status" value="1"/>
</dbReference>
<reference evidence="1 2" key="1">
    <citation type="submission" date="2019-06" db="EMBL/GenBank/DDBJ databases">
        <title>Whole genome shotgun sequence of Streptomyces spinoverrucosus NBRC 14228.</title>
        <authorList>
            <person name="Hosoyama A."/>
            <person name="Uohara A."/>
            <person name="Ohji S."/>
            <person name="Ichikawa N."/>
        </authorList>
    </citation>
    <scope>NUCLEOTIDE SEQUENCE [LARGE SCALE GENOMIC DNA]</scope>
    <source>
        <strain evidence="1 2">NBRC 14228</strain>
    </source>
</reference>
<dbReference type="PANTHER" id="PTHR41700">
    <property type="entry name" value="GCN5-RELATED N-ACETYLTRANSFERASE"/>
    <property type="match status" value="1"/>
</dbReference>
<accession>A0A4Y3VEF0</accession>
<dbReference type="Proteomes" id="UP000317881">
    <property type="component" value="Unassembled WGS sequence"/>
</dbReference>
<evidence type="ECO:0008006" key="3">
    <source>
        <dbReference type="Google" id="ProtNLM"/>
    </source>
</evidence>
<dbReference type="InterPro" id="IPR038764">
    <property type="entry name" value="GNAT_N_AcTrfase_prd"/>
</dbReference>
<organism evidence="1 2">
    <name type="scientific">Streptomyces spinoverrucosus</name>
    <dbReference type="NCBI Taxonomy" id="284043"/>
    <lineage>
        <taxon>Bacteria</taxon>
        <taxon>Bacillati</taxon>
        <taxon>Actinomycetota</taxon>
        <taxon>Actinomycetes</taxon>
        <taxon>Kitasatosporales</taxon>
        <taxon>Streptomycetaceae</taxon>
        <taxon>Streptomyces</taxon>
    </lineage>
</organism>
<name>A0A4Y3VEF0_9ACTN</name>
<gene>
    <name evidence="1" type="ORF">SSP24_29190</name>
</gene>
<dbReference type="EMBL" id="BJND01000019">
    <property type="protein sequence ID" value="GEC05264.1"/>
    <property type="molecule type" value="Genomic_DNA"/>
</dbReference>
<keyword evidence="2" id="KW-1185">Reference proteome</keyword>
<sequence length="319" mass="33408">MTPVTSSAAGPGAADGTPNVGALAGDVARGAADASRITREGLAVAAARNAGVTVRTVHDVAGIRAVADFFADVWQTPRATAPYPSEVLHSLVHAGGAVHAAYSAGPSGERLAGAAVAVFGPPAERDVYSFVAAASASGRGVGFAVKQAQRLWALERGATTMRWTFDPLVSRNARFNLVKLGAVGSEYLVDFYGPMSDGVNDGDESDRLTVVWDLVTGTTRKDDPAEGRSAADVVRRAPDGGPLALGDADRLWCRVPEDIVALRAADRALALHWRHAVREVFTEAYADGLRATAMSRDGWYLLTRGPSPDPSESASEEQE</sequence>